<dbReference type="VEuPathDB" id="AmoebaDB:FDP41_006328"/>
<comment type="caution">
    <text evidence="4">The sequence shown here is derived from an EMBL/GenBank/DDBJ whole genome shotgun (WGS) entry which is preliminary data.</text>
</comment>
<dbReference type="Pfam" id="PF00615">
    <property type="entry name" value="RGS"/>
    <property type="match status" value="1"/>
</dbReference>
<evidence type="ECO:0000256" key="1">
    <source>
        <dbReference type="SAM" id="MobiDB-lite"/>
    </source>
</evidence>
<organism evidence="4 5">
    <name type="scientific">Naegleria fowleri</name>
    <name type="common">Brain eating amoeba</name>
    <dbReference type="NCBI Taxonomy" id="5763"/>
    <lineage>
        <taxon>Eukaryota</taxon>
        <taxon>Discoba</taxon>
        <taxon>Heterolobosea</taxon>
        <taxon>Tetramitia</taxon>
        <taxon>Eutetramitia</taxon>
        <taxon>Vahlkampfiidae</taxon>
        <taxon>Naegleria</taxon>
    </lineage>
</organism>
<feature type="domain" description="RGS" evidence="3">
    <location>
        <begin position="285"/>
        <end position="390"/>
    </location>
</feature>
<dbReference type="InterPro" id="IPR016137">
    <property type="entry name" value="RGS"/>
</dbReference>
<evidence type="ECO:0000313" key="5">
    <source>
        <dbReference type="Proteomes" id="UP000444721"/>
    </source>
</evidence>
<feature type="transmembrane region" description="Helical" evidence="2">
    <location>
        <begin position="203"/>
        <end position="226"/>
    </location>
</feature>
<accession>A0A6A5BLC4</accession>
<dbReference type="PANTHER" id="PTHR10845">
    <property type="entry name" value="REGULATOR OF G PROTEIN SIGNALING"/>
    <property type="match status" value="1"/>
</dbReference>
<evidence type="ECO:0000313" key="4">
    <source>
        <dbReference type="EMBL" id="KAF0974854.1"/>
    </source>
</evidence>
<feature type="region of interest" description="Disordered" evidence="1">
    <location>
        <begin position="18"/>
        <end position="77"/>
    </location>
</feature>
<gene>
    <name evidence="4" type="ORF">FDP41_006328</name>
</gene>
<proteinExistence type="predicted"/>
<feature type="transmembrane region" description="Helical" evidence="2">
    <location>
        <begin position="232"/>
        <end position="259"/>
    </location>
</feature>
<dbReference type="SMART" id="SM00315">
    <property type="entry name" value="RGS"/>
    <property type="match status" value="1"/>
</dbReference>
<evidence type="ECO:0000256" key="2">
    <source>
        <dbReference type="SAM" id="Phobius"/>
    </source>
</evidence>
<protein>
    <recommendedName>
        <fullName evidence="3">RGS domain-containing protein</fullName>
    </recommendedName>
</protein>
<keyword evidence="2" id="KW-0472">Membrane</keyword>
<keyword evidence="5" id="KW-1185">Reference proteome</keyword>
<dbReference type="PANTHER" id="PTHR10845:SF192">
    <property type="entry name" value="DOUBLE HIT, ISOFORM B"/>
    <property type="match status" value="1"/>
</dbReference>
<dbReference type="InterPro" id="IPR036305">
    <property type="entry name" value="RGS_sf"/>
</dbReference>
<keyword evidence="2" id="KW-0812">Transmembrane</keyword>
<dbReference type="Gene3D" id="1.10.167.10">
    <property type="entry name" value="Regulator of G-protein Signalling 4, domain 2"/>
    <property type="match status" value="1"/>
</dbReference>
<reference evidence="4 5" key="1">
    <citation type="journal article" date="2019" name="Sci. Rep.">
        <title>Nanopore sequencing improves the draft genome of the human pathogenic amoeba Naegleria fowleri.</title>
        <authorList>
            <person name="Liechti N."/>
            <person name="Schurch N."/>
            <person name="Bruggmann R."/>
            <person name="Wittwer M."/>
        </authorList>
    </citation>
    <scope>NUCLEOTIDE SEQUENCE [LARGE SCALE GENOMIC DNA]</scope>
    <source>
        <strain evidence="4 5">ATCC 30894</strain>
    </source>
</reference>
<dbReference type="VEuPathDB" id="AmoebaDB:NF0065890"/>
<dbReference type="OrthoDB" id="196547at2759"/>
<feature type="compositionally biased region" description="Low complexity" evidence="1">
    <location>
        <begin position="36"/>
        <end position="49"/>
    </location>
</feature>
<dbReference type="VEuPathDB" id="AmoebaDB:NfTy_076590"/>
<dbReference type="GeneID" id="68113546"/>
<dbReference type="EMBL" id="VFQX01000051">
    <property type="protein sequence ID" value="KAF0974854.1"/>
    <property type="molecule type" value="Genomic_DNA"/>
</dbReference>
<name>A0A6A5BLC4_NAEFO</name>
<dbReference type="SUPFAM" id="SSF48097">
    <property type="entry name" value="Regulator of G-protein signaling, RGS"/>
    <property type="match status" value="1"/>
</dbReference>
<feature type="transmembrane region" description="Helical" evidence="2">
    <location>
        <begin position="168"/>
        <end position="191"/>
    </location>
</feature>
<dbReference type="RefSeq" id="XP_044559567.1">
    <property type="nucleotide sequence ID" value="XM_044709951.1"/>
</dbReference>
<evidence type="ECO:0000259" key="3">
    <source>
        <dbReference type="PROSITE" id="PS50132"/>
    </source>
</evidence>
<dbReference type="PROSITE" id="PS50132">
    <property type="entry name" value="RGS"/>
    <property type="match status" value="1"/>
</dbReference>
<sequence>MRTTTTITSVTCQVTQDTPNQSFVSPRMNPLVEDATTTPTPSSTQSSTPLNSMDPSLHELENTISPLPPPSSSPELKFVPNEEISTLNKRQRERIRILHFFTSHKFTILVYSTCILSAIGLWLLLGSIEEGIYRNSPTTRPNNENRIIVPEGGLFLFTHGCISRTNSVILMISQAAVYMIAEIVVLILGALSDRDTWRFKMETFVLVIFQVILLIVFSLTQINIYVTLLEFIFPSGAIISSYSLVDVLVSVILPLCYAIREDYKKSSSSLEPSSHSEQDSQKVTPLELILHNKKMCSHLLDFARKSYCPENILCYNDIERYETTNDVESRRKLAFHILDHYLNENSPLELNLPKKDKMVQQFKTHLDTNDILEKTLFVDLKKHCINDMQDIYERYKEKHPNHLQELHPGSNRKLWKLDVSLPLGTMKCVAKT</sequence>
<dbReference type="InterPro" id="IPR044926">
    <property type="entry name" value="RGS_subdomain_2"/>
</dbReference>
<dbReference type="Proteomes" id="UP000444721">
    <property type="component" value="Unassembled WGS sequence"/>
</dbReference>
<dbReference type="AlphaFoldDB" id="A0A6A5BLC4"/>
<keyword evidence="2" id="KW-1133">Transmembrane helix</keyword>
<feature type="transmembrane region" description="Helical" evidence="2">
    <location>
        <begin position="106"/>
        <end position="125"/>
    </location>
</feature>